<evidence type="ECO:0000256" key="1">
    <source>
        <dbReference type="SAM" id="Phobius"/>
    </source>
</evidence>
<gene>
    <name evidence="4" type="ORF">UR68_C0015G0012</name>
</gene>
<feature type="transmembrane region" description="Helical" evidence="1">
    <location>
        <begin position="693"/>
        <end position="712"/>
    </location>
</feature>
<reference evidence="4 5" key="1">
    <citation type="journal article" date="2015" name="Nature">
        <title>rRNA introns, odd ribosomes, and small enigmatic genomes across a large radiation of phyla.</title>
        <authorList>
            <person name="Brown C.T."/>
            <person name="Hug L.A."/>
            <person name="Thomas B.C."/>
            <person name="Sharon I."/>
            <person name="Castelle C.J."/>
            <person name="Singh A."/>
            <person name="Wilkins M.J."/>
            <person name="Williams K.H."/>
            <person name="Banfield J.F."/>
        </authorList>
    </citation>
    <scope>NUCLEOTIDE SEQUENCE [LARGE SCALE GENOMIC DNA]</scope>
</reference>
<keyword evidence="1" id="KW-0472">Membrane</keyword>
<keyword evidence="1" id="KW-1133">Transmembrane helix</keyword>
<organism evidence="4 5">
    <name type="scientific">Candidatus Roizmanbacteria bacterium GW2011_GWA2_35_19</name>
    <dbReference type="NCBI Taxonomy" id="1618478"/>
    <lineage>
        <taxon>Bacteria</taxon>
        <taxon>Candidatus Roizmaniibacteriota</taxon>
    </lineage>
</organism>
<comment type="caution">
    <text evidence="4">The sequence shown here is derived from an EMBL/GenBank/DDBJ whole genome shotgun (WGS) entry which is preliminary data.</text>
</comment>
<evidence type="ECO:0000256" key="2">
    <source>
        <dbReference type="SAM" id="SignalP"/>
    </source>
</evidence>
<dbReference type="Gene3D" id="2.30.30.40">
    <property type="entry name" value="SH3 Domains"/>
    <property type="match status" value="1"/>
</dbReference>
<keyword evidence="1" id="KW-0812">Transmembrane</keyword>
<accession>A0A0G0C8G8</accession>
<sequence>MKNNKLNKIITLFFLALVLISSPKVTLAYNEYQKCDKGSTCTVGEFLYDDSYVPIATADCTFTSRYPDGSLFVNSDTMDSQSDGWYSYLVVASGSAGLYRSQVCCTAGADYLCLDKSFKVEATTSALTKTDVSSAVWDEPRASHTQSGSFGEALQNIVPSTSDIASAVWGYSGRTLNNFGTLPTDVWSYSSRTLSSFGSLIASIWSNDERTITGGGNTTTTNNYTTNNSTTNSIDTSSLAKKTDVDSLKQEVAYSQSLLEKMVNKPVIKNFLEEEPDVNLESKLNQSQLLLTKLVADSYSMDSKLGMLDIKWKEFDDKKLALVIKEITKLNDSIYDSTGKVKKLWNLALADSLNSQAGVLKSRTTVIESDMKVEGKSKIVKEDIVSLSMSLDGFINTLGTASDSSSKETLYGKVNEVKTLADKFDLYLSDVDKLLADWRKTQLADMQKKTDTIAADLAKISKLPRSISIVTSQPEDSLNKKLKNRLLSIRGAIEANKIYLAKISDKPFSSSWLEEGSVVFKTLLTNPSTRISQSVPLKYYLPTEIKKADIIEVDDDLKVSYDIEKKQLYVEGEFTLNASESKVVSVRVQDIWLISEDSIETLRHQAEELVKPLEKTVYFGQGVTIKSSIDVTLDKILNNQISAITPENKIKNYYEAQIELKAVREQISKLEDLVTQSGSFGSMAGFVGGSQAIAVWGLIIIMVAGFVFLVIYMRVLRGKEEAVEEPSSKKKKKTKEDAKHITHQGFGRGELVRFASIFFIMGSAISFLTSFVVFKAVASNNQSVNKATVKAEEKTVSPIPDKEVLGVEKSAFAKASADEEKTITITDLSGGQLNIRKTPDGEIIGKARSGEKYPLVKEEGEWAQIKLQDGSGWVAKEFIDF</sequence>
<dbReference type="Pfam" id="PF08239">
    <property type="entry name" value="SH3_3"/>
    <property type="match status" value="1"/>
</dbReference>
<evidence type="ECO:0000259" key="3">
    <source>
        <dbReference type="Pfam" id="PF08239"/>
    </source>
</evidence>
<dbReference type="Proteomes" id="UP000034457">
    <property type="component" value="Unassembled WGS sequence"/>
</dbReference>
<dbReference type="InterPro" id="IPR003646">
    <property type="entry name" value="SH3-like_bac-type"/>
</dbReference>
<keyword evidence="2" id="KW-0732">Signal</keyword>
<dbReference type="EMBL" id="LBQC01000015">
    <property type="protein sequence ID" value="KKP72451.1"/>
    <property type="molecule type" value="Genomic_DNA"/>
</dbReference>
<feature type="chain" id="PRO_5002531525" description="SH3b domain-containing protein" evidence="2">
    <location>
        <begin position="29"/>
        <end position="881"/>
    </location>
</feature>
<feature type="transmembrane region" description="Helical" evidence="1">
    <location>
        <begin position="751"/>
        <end position="774"/>
    </location>
</feature>
<feature type="domain" description="SH3b" evidence="3">
    <location>
        <begin position="832"/>
        <end position="879"/>
    </location>
</feature>
<feature type="signal peptide" evidence="2">
    <location>
        <begin position="1"/>
        <end position="28"/>
    </location>
</feature>
<protein>
    <recommendedName>
        <fullName evidence="3">SH3b domain-containing protein</fullName>
    </recommendedName>
</protein>
<proteinExistence type="predicted"/>
<evidence type="ECO:0000313" key="4">
    <source>
        <dbReference type="EMBL" id="KKP72451.1"/>
    </source>
</evidence>
<evidence type="ECO:0000313" key="5">
    <source>
        <dbReference type="Proteomes" id="UP000034457"/>
    </source>
</evidence>
<dbReference type="AlphaFoldDB" id="A0A0G0C8G8"/>
<name>A0A0G0C8G8_9BACT</name>